<dbReference type="KEGG" id="btha:DR62_2639"/>
<accession>A0AAW9CUB2</accession>
<dbReference type="InterPro" id="IPR006311">
    <property type="entry name" value="TAT_signal"/>
</dbReference>
<dbReference type="PROSITE" id="PS51318">
    <property type="entry name" value="TAT"/>
    <property type="match status" value="1"/>
</dbReference>
<dbReference type="GO" id="GO:0016810">
    <property type="term" value="F:hydrolase activity, acting on carbon-nitrogen (but not peptide) bonds"/>
    <property type="evidence" value="ECO:0007669"/>
    <property type="project" value="InterPro"/>
</dbReference>
<name>A0AAW9CUB2_BURTH</name>
<feature type="domain" description="NodB homology" evidence="1">
    <location>
        <begin position="125"/>
        <end position="342"/>
    </location>
</feature>
<dbReference type="PROSITE" id="PS51677">
    <property type="entry name" value="NODB"/>
    <property type="match status" value="1"/>
</dbReference>
<evidence type="ECO:0000313" key="3">
    <source>
        <dbReference type="Proteomes" id="UP001272137"/>
    </source>
</evidence>
<dbReference type="Pfam" id="PF01522">
    <property type="entry name" value="Polysacc_deac_1"/>
    <property type="match status" value="1"/>
</dbReference>
<dbReference type="Proteomes" id="UP001272137">
    <property type="component" value="Unassembled WGS sequence"/>
</dbReference>
<reference evidence="2" key="1">
    <citation type="submission" date="2018-08" db="EMBL/GenBank/DDBJ databases">
        <title>Identification of Burkholderia cepacia strains that express a Burkholderia pseudomallei-like capsular polysaccharide.</title>
        <authorList>
            <person name="Burtnick M.N."/>
            <person name="Vongsouvath M."/>
            <person name="Newton P."/>
            <person name="Wuthiekanun V."/>
            <person name="Limmathurotsakul D."/>
            <person name="Brett P.J."/>
            <person name="Chantratita N."/>
            <person name="Dance D.A."/>
        </authorList>
    </citation>
    <scope>NUCLEOTIDE SEQUENCE</scope>
    <source>
        <strain evidence="2">SBXCC001</strain>
    </source>
</reference>
<evidence type="ECO:0000313" key="2">
    <source>
        <dbReference type="EMBL" id="MDW9254174.1"/>
    </source>
</evidence>
<dbReference type="EMBL" id="QXCT01000002">
    <property type="protein sequence ID" value="MDW9254174.1"/>
    <property type="molecule type" value="Genomic_DNA"/>
</dbReference>
<dbReference type="PANTHER" id="PTHR43123:SF1">
    <property type="entry name" value="POLYSACCHARIDE DEACETYLASE-RELATED"/>
    <property type="match status" value="1"/>
</dbReference>
<comment type="caution">
    <text evidence="2">The sequence shown here is derived from an EMBL/GenBank/DDBJ whole genome shotgun (WGS) entry which is preliminary data.</text>
</comment>
<dbReference type="GO" id="GO:0005975">
    <property type="term" value="P:carbohydrate metabolic process"/>
    <property type="evidence" value="ECO:0007669"/>
    <property type="project" value="InterPro"/>
</dbReference>
<dbReference type="InterPro" id="IPR011330">
    <property type="entry name" value="Glyco_hydro/deAcase_b/a-brl"/>
</dbReference>
<protein>
    <submittedName>
        <fullName evidence="2">Polysaccharide deacetylase family protein</fullName>
    </submittedName>
</protein>
<dbReference type="RefSeq" id="WP_025405090.1">
    <property type="nucleotide sequence ID" value="NZ_CP008914.2"/>
</dbReference>
<dbReference type="SUPFAM" id="SSF88713">
    <property type="entry name" value="Glycoside hydrolase/deacetylase"/>
    <property type="match status" value="1"/>
</dbReference>
<dbReference type="InterPro" id="IPR002509">
    <property type="entry name" value="NODB_dom"/>
</dbReference>
<organism evidence="2 3">
    <name type="scientific">Burkholderia thailandensis</name>
    <dbReference type="NCBI Taxonomy" id="57975"/>
    <lineage>
        <taxon>Bacteria</taxon>
        <taxon>Pseudomonadati</taxon>
        <taxon>Pseudomonadota</taxon>
        <taxon>Betaproteobacteria</taxon>
        <taxon>Burkholderiales</taxon>
        <taxon>Burkholderiaceae</taxon>
        <taxon>Burkholderia</taxon>
        <taxon>pseudomallei group</taxon>
    </lineage>
</organism>
<dbReference type="Gene3D" id="3.20.20.370">
    <property type="entry name" value="Glycoside hydrolase/deacetylase"/>
    <property type="match status" value="1"/>
</dbReference>
<sequence length="364" mass="39654">MTTNTFDTNGATAAPSAPERRDFLARAGGGLGLAAAGLALGAAAAPANAIAAAATAGVDVAPASPGDGSPRRAPAGDAAHGAFWPNGARLVISISMQFEAGGQPPTGADSPFPHVDFPPQVPVDLASATWFAYGYREGIPRMLDLWDRHGVKVTSHMIGEAVRHRPDLAREIVARGHEAAGHGPRWSSQYALSRDEERRFLIAARDMVEAETGARPVGYNCNWLRRGPNTLPLLQELGYLYHIDDVSRDEPFIEQVNGRDFVVVPYTLRNNDILLIEGRNYSPGQFLDQIKLDFDQLYDEAATRRRMMSISAHDRISGTPQMVRAWDAFLRYAKSHPGVAFMRKDDIARHALHSPLTLRESETL</sequence>
<dbReference type="PANTHER" id="PTHR43123">
    <property type="entry name" value="POLYSACCHARIDE DEACETYLASE-RELATED"/>
    <property type="match status" value="1"/>
</dbReference>
<proteinExistence type="predicted"/>
<gene>
    <name evidence="2" type="ORF">C7S16_0375</name>
</gene>
<dbReference type="AlphaFoldDB" id="A0AAW9CUB2"/>
<evidence type="ECO:0000259" key="1">
    <source>
        <dbReference type="PROSITE" id="PS51677"/>
    </source>
</evidence>